<name>A0A7T8HFF3_CALRO</name>
<dbReference type="AlphaFoldDB" id="A0A7T8HFF3"/>
<keyword evidence="2" id="KW-1185">Reference proteome</keyword>
<protein>
    <submittedName>
        <fullName evidence="1">Uncharacterized protein</fullName>
    </submittedName>
</protein>
<reference evidence="2" key="1">
    <citation type="submission" date="2021-01" db="EMBL/GenBank/DDBJ databases">
        <title>Caligus Genome Assembly.</title>
        <authorList>
            <person name="Gallardo-Escarate C."/>
        </authorList>
    </citation>
    <scope>NUCLEOTIDE SEQUENCE [LARGE SCALE GENOMIC DNA]</scope>
</reference>
<evidence type="ECO:0000313" key="1">
    <source>
        <dbReference type="EMBL" id="QQP48860.1"/>
    </source>
</evidence>
<dbReference type="Proteomes" id="UP000595437">
    <property type="component" value="Chromosome 6"/>
</dbReference>
<dbReference type="EMBL" id="CP045895">
    <property type="protein sequence ID" value="QQP48860.1"/>
    <property type="molecule type" value="Genomic_DNA"/>
</dbReference>
<proteinExistence type="predicted"/>
<accession>A0A7T8HFF3</accession>
<evidence type="ECO:0000313" key="2">
    <source>
        <dbReference type="Proteomes" id="UP000595437"/>
    </source>
</evidence>
<sequence length="81" mass="9643">MEAIINVPKDAKSSSQILQIRFADGLFLFRVLNVCPMRRWKWGTHGNGTISERSGSRWKNYKLPFNKFRRLLWSWAHKMSF</sequence>
<organism evidence="1 2">
    <name type="scientific">Caligus rogercresseyi</name>
    <name type="common">Sea louse</name>
    <dbReference type="NCBI Taxonomy" id="217165"/>
    <lineage>
        <taxon>Eukaryota</taxon>
        <taxon>Metazoa</taxon>
        <taxon>Ecdysozoa</taxon>
        <taxon>Arthropoda</taxon>
        <taxon>Crustacea</taxon>
        <taxon>Multicrustacea</taxon>
        <taxon>Hexanauplia</taxon>
        <taxon>Copepoda</taxon>
        <taxon>Siphonostomatoida</taxon>
        <taxon>Caligidae</taxon>
        <taxon>Caligus</taxon>
    </lineage>
</organism>
<gene>
    <name evidence="1" type="ORF">FKW44_009311</name>
</gene>